<dbReference type="EMBL" id="AGEG01000006">
    <property type="protein sequence ID" value="EHR37476.1"/>
    <property type="molecule type" value="Genomic_DNA"/>
</dbReference>
<evidence type="ECO:0000256" key="6">
    <source>
        <dbReference type="SAM" id="Phobius"/>
    </source>
</evidence>
<dbReference type="SUPFAM" id="SSF103473">
    <property type="entry name" value="MFS general substrate transporter"/>
    <property type="match status" value="1"/>
</dbReference>
<keyword evidence="8" id="KW-1185">Reference proteome</keyword>
<feature type="transmembrane region" description="Helical" evidence="6">
    <location>
        <begin position="263"/>
        <end position="282"/>
    </location>
</feature>
<feature type="transmembrane region" description="Helical" evidence="6">
    <location>
        <begin position="174"/>
        <end position="191"/>
    </location>
</feature>
<feature type="transmembrane region" description="Helical" evidence="6">
    <location>
        <begin position="319"/>
        <end position="339"/>
    </location>
</feature>
<reference evidence="7 8" key="1">
    <citation type="submission" date="2012-01" db="EMBL/GenBank/DDBJ databases">
        <title>The Genome Sequence of Facklamia languida CCUG 37842.</title>
        <authorList>
            <consortium name="The Broad Institute Genome Sequencing Platform"/>
            <person name="Earl A."/>
            <person name="Ward D."/>
            <person name="Feldgarden M."/>
            <person name="Gevers D."/>
            <person name="Huys G."/>
            <person name="Young S.K."/>
            <person name="Zeng Q."/>
            <person name="Gargeya S."/>
            <person name="Fitzgerald M."/>
            <person name="Haas B."/>
            <person name="Abouelleil A."/>
            <person name="Alvarado L."/>
            <person name="Arachchi H.M."/>
            <person name="Berlin A."/>
            <person name="Chapman S.B."/>
            <person name="Gearin G."/>
            <person name="Goldberg J."/>
            <person name="Griggs A."/>
            <person name="Gujja S."/>
            <person name="Hansen M."/>
            <person name="Heiman D."/>
            <person name="Howarth C."/>
            <person name="Larimer J."/>
            <person name="Lui A."/>
            <person name="MacDonald P.J.P."/>
            <person name="McCowen C."/>
            <person name="Montmayeur A."/>
            <person name="Murphy C."/>
            <person name="Neiman D."/>
            <person name="Pearson M."/>
            <person name="Priest M."/>
            <person name="Roberts A."/>
            <person name="Saif S."/>
            <person name="Shea T."/>
            <person name="Sisk P."/>
            <person name="Stolte C."/>
            <person name="Sykes S."/>
            <person name="Wortman J."/>
            <person name="Nusbaum C."/>
            <person name="Birren B."/>
        </authorList>
    </citation>
    <scope>NUCLEOTIDE SEQUENCE [LARGE SCALE GENOMIC DNA]</scope>
    <source>
        <strain evidence="7 8">CCUG 37842</strain>
    </source>
</reference>
<dbReference type="STRING" id="883113.HMPREF9708_00655"/>
<evidence type="ECO:0000256" key="2">
    <source>
        <dbReference type="ARBA" id="ARBA00022475"/>
    </source>
</evidence>
<evidence type="ECO:0000313" key="7">
    <source>
        <dbReference type="EMBL" id="EHR37476.1"/>
    </source>
</evidence>
<keyword evidence="2" id="KW-1003">Cell membrane</keyword>
<gene>
    <name evidence="7" type="ORF">HMPREF9708_00655</name>
</gene>
<accession>H3NIG6</accession>
<dbReference type="CDD" id="cd06173">
    <property type="entry name" value="MFS_MefA_like"/>
    <property type="match status" value="1"/>
</dbReference>
<feature type="transmembrane region" description="Helical" evidence="6">
    <location>
        <begin position="229"/>
        <end position="251"/>
    </location>
</feature>
<feature type="transmembrane region" description="Helical" evidence="6">
    <location>
        <begin position="289"/>
        <end position="313"/>
    </location>
</feature>
<dbReference type="Pfam" id="PF07690">
    <property type="entry name" value="MFS_1"/>
    <property type="match status" value="1"/>
</dbReference>
<comment type="subcellular location">
    <subcellularLocation>
        <location evidence="1">Cell membrane</location>
        <topology evidence="1">Multi-pass membrane protein</topology>
    </subcellularLocation>
</comment>
<dbReference type="GO" id="GO:0022857">
    <property type="term" value="F:transmembrane transporter activity"/>
    <property type="evidence" value="ECO:0007669"/>
    <property type="project" value="InterPro"/>
</dbReference>
<feature type="transmembrane region" description="Helical" evidence="6">
    <location>
        <begin position="376"/>
        <end position="398"/>
    </location>
</feature>
<dbReference type="InterPro" id="IPR036259">
    <property type="entry name" value="MFS_trans_sf"/>
</dbReference>
<sequence length="407" mass="45196">MAKIKNEIYTKNVIILALIQIINVFGDDFFNFAAMWIIYRDSRSVFLTSLVGVVWHLSDAIISPISGIVVDRYSKKKVVIFSNVSAFIYSLILFIIIITTGSFPVWLAITSMAVLNCLTSFVSPVRKAIVISDVKKENLNNVNALFSSAVQTSSVLSSSISGIAFSLIGVASCIFLNSLSFLLVIIGFLIFDWKKVQILPSQNANNFSYTKDFLDGIKYLNKNVPLKKICVISMLVNVTSYTGTLFTVLIFENFQGNATYLGFFQSIAAIGSIVSGLLIMKLTIKRQDVWLSFSIMIMGILTGLMGYVTNAWIMSMTVFLMYFFRSFNGIIVESLFMKFLDFEYAGRVSGLMKTLSISLIPFSTLLAGYLGNVTSVQTMFFFTGVYLTVCGILVIFMINLNAKSKSS</sequence>
<dbReference type="AlphaFoldDB" id="H3NIG6"/>
<protein>
    <recommendedName>
        <fullName evidence="9">Major facilitator superfamily (MFS) profile domain-containing protein</fullName>
    </recommendedName>
</protein>
<dbReference type="eggNOG" id="COG2814">
    <property type="taxonomic scope" value="Bacteria"/>
</dbReference>
<dbReference type="Proteomes" id="UP000006190">
    <property type="component" value="Unassembled WGS sequence"/>
</dbReference>
<feature type="transmembrane region" description="Helical" evidence="6">
    <location>
        <begin position="45"/>
        <end position="66"/>
    </location>
</feature>
<keyword evidence="5 6" id="KW-0472">Membrane</keyword>
<evidence type="ECO:0000256" key="3">
    <source>
        <dbReference type="ARBA" id="ARBA00022692"/>
    </source>
</evidence>
<evidence type="ECO:0000313" key="8">
    <source>
        <dbReference type="Proteomes" id="UP000006190"/>
    </source>
</evidence>
<name>H3NIG6_9LACT</name>
<feature type="transmembrane region" description="Helical" evidence="6">
    <location>
        <begin position="12"/>
        <end position="39"/>
    </location>
</feature>
<keyword evidence="4 6" id="KW-1133">Transmembrane helix</keyword>
<evidence type="ECO:0000256" key="4">
    <source>
        <dbReference type="ARBA" id="ARBA00022989"/>
    </source>
</evidence>
<proteinExistence type="predicted"/>
<dbReference type="HOGENOM" id="CLU_675688_0_0_9"/>
<feature type="transmembrane region" description="Helical" evidence="6">
    <location>
        <begin position="351"/>
        <end position="370"/>
    </location>
</feature>
<dbReference type="InterPro" id="IPR011701">
    <property type="entry name" value="MFS"/>
</dbReference>
<evidence type="ECO:0000256" key="5">
    <source>
        <dbReference type="ARBA" id="ARBA00023136"/>
    </source>
</evidence>
<feature type="transmembrane region" description="Helical" evidence="6">
    <location>
        <begin position="78"/>
        <end position="99"/>
    </location>
</feature>
<dbReference type="Gene3D" id="1.20.1250.20">
    <property type="entry name" value="MFS general substrate transporter like domains"/>
    <property type="match status" value="1"/>
</dbReference>
<dbReference type="PATRIC" id="fig|883113.3.peg.656"/>
<organism evidence="7 8">
    <name type="scientific">Facklamia languida CCUG 37842</name>
    <dbReference type="NCBI Taxonomy" id="883113"/>
    <lineage>
        <taxon>Bacteria</taxon>
        <taxon>Bacillati</taxon>
        <taxon>Bacillota</taxon>
        <taxon>Bacilli</taxon>
        <taxon>Lactobacillales</taxon>
        <taxon>Aerococcaceae</taxon>
        <taxon>Facklamia</taxon>
    </lineage>
</organism>
<evidence type="ECO:0000256" key="1">
    <source>
        <dbReference type="ARBA" id="ARBA00004651"/>
    </source>
</evidence>
<dbReference type="RefSeq" id="WP_006308682.1">
    <property type="nucleotide sequence ID" value="NZ_JH601133.1"/>
</dbReference>
<keyword evidence="3 6" id="KW-0812">Transmembrane</keyword>
<evidence type="ECO:0008006" key="9">
    <source>
        <dbReference type="Google" id="ProtNLM"/>
    </source>
</evidence>
<dbReference type="PANTHER" id="PTHR23513:SF6">
    <property type="entry name" value="MAJOR FACILITATOR SUPERFAMILY ASSOCIATED DOMAIN-CONTAINING PROTEIN"/>
    <property type="match status" value="1"/>
</dbReference>
<dbReference type="GO" id="GO:0005886">
    <property type="term" value="C:plasma membrane"/>
    <property type="evidence" value="ECO:0007669"/>
    <property type="project" value="UniProtKB-SubCell"/>
</dbReference>
<dbReference type="PANTHER" id="PTHR23513">
    <property type="entry name" value="INTEGRAL MEMBRANE EFFLUX PROTEIN-RELATED"/>
    <property type="match status" value="1"/>
</dbReference>
<comment type="caution">
    <text evidence="7">The sequence shown here is derived from an EMBL/GenBank/DDBJ whole genome shotgun (WGS) entry which is preliminary data.</text>
</comment>